<comment type="subcellular location">
    <subcellularLocation>
        <location evidence="1">Membrane</location>
    </subcellularLocation>
</comment>
<keyword evidence="2 4" id="KW-0812">Transmembrane</keyword>
<dbReference type="InterPro" id="IPR036179">
    <property type="entry name" value="Ig-like_dom_sf"/>
</dbReference>
<proteinExistence type="predicted"/>
<evidence type="ECO:0000256" key="4">
    <source>
        <dbReference type="SAM" id="Phobius"/>
    </source>
</evidence>
<evidence type="ECO:0000256" key="3">
    <source>
        <dbReference type="ARBA" id="ARBA00023136"/>
    </source>
</evidence>
<dbReference type="RefSeq" id="XP_060059406.1">
    <property type="nucleotide sequence ID" value="XM_060203423.1"/>
</dbReference>
<dbReference type="InterPro" id="IPR003599">
    <property type="entry name" value="Ig_sub"/>
</dbReference>
<feature type="signal peptide" evidence="5">
    <location>
        <begin position="1"/>
        <end position="23"/>
    </location>
</feature>
<sequence length="324" mass="35596">MAPEPTMRLLFLLWGCLVLPGYGTLVGPKEISGFAGESVTLQCTYGDELKKYPKYWCKDVGVFVSRCSTTVYAGEDGRESSKDRVSILDSRRDRTLTVTLRELTPTDTGKYLCGISKLGFDKTFQVSLHVFSGPCCTPSPIPSLQPLATRSLQPKAKTWQTQPPELRAYRLATQLSSTSREDTSLVPSSSSSRPRVSIPLVRILAPVLVLLTLLLFTGLAVIGRCMFQWKKEAQLAEDTLEKEKVHLSHVAVGNNWVPEYAVINLAGPSESDTSPKPPTCPYTEVQHLNQNSEEDEASLQGLERSVIPGPPLHMSGEALDFIAV</sequence>
<dbReference type="InterPro" id="IPR007110">
    <property type="entry name" value="Ig-like_dom"/>
</dbReference>
<dbReference type="PROSITE" id="PS50835">
    <property type="entry name" value="IG_LIKE"/>
    <property type="match status" value="1"/>
</dbReference>
<keyword evidence="3 4" id="KW-0472">Membrane</keyword>
<dbReference type="SUPFAM" id="SSF48726">
    <property type="entry name" value="Immunoglobulin"/>
    <property type="match status" value="1"/>
</dbReference>
<feature type="domain" description="Ig-like" evidence="6">
    <location>
        <begin position="20"/>
        <end position="127"/>
    </location>
</feature>
<dbReference type="InterPro" id="IPR013783">
    <property type="entry name" value="Ig-like_fold"/>
</dbReference>
<evidence type="ECO:0000259" key="6">
    <source>
        <dbReference type="PROSITE" id="PS50835"/>
    </source>
</evidence>
<dbReference type="Proteomes" id="UP001652624">
    <property type="component" value="Chromosome 12"/>
</dbReference>
<dbReference type="InterPro" id="IPR013106">
    <property type="entry name" value="Ig_V-set"/>
</dbReference>
<name>A0ABM3YEA7_ERIEU</name>
<dbReference type="PANTHER" id="PTHR11860">
    <property type="entry name" value="POLYMERIC-IMMUNOGLOBULIN RECEPTOR"/>
    <property type="match status" value="1"/>
</dbReference>
<gene>
    <name evidence="8" type="primary">CD300LG</name>
</gene>
<keyword evidence="5" id="KW-0732">Signal</keyword>
<feature type="chain" id="PRO_5046768420" evidence="5">
    <location>
        <begin position="24"/>
        <end position="324"/>
    </location>
</feature>
<dbReference type="Pfam" id="PF07686">
    <property type="entry name" value="V-set"/>
    <property type="match status" value="1"/>
</dbReference>
<evidence type="ECO:0000256" key="2">
    <source>
        <dbReference type="ARBA" id="ARBA00022692"/>
    </source>
</evidence>
<dbReference type="InterPro" id="IPR050671">
    <property type="entry name" value="CD300_family_receptors"/>
</dbReference>
<dbReference type="Gene3D" id="2.60.40.10">
    <property type="entry name" value="Immunoglobulins"/>
    <property type="match status" value="1"/>
</dbReference>
<organism evidence="7 8">
    <name type="scientific">Erinaceus europaeus</name>
    <name type="common">Western European hedgehog</name>
    <dbReference type="NCBI Taxonomy" id="9365"/>
    <lineage>
        <taxon>Eukaryota</taxon>
        <taxon>Metazoa</taxon>
        <taxon>Chordata</taxon>
        <taxon>Craniata</taxon>
        <taxon>Vertebrata</taxon>
        <taxon>Euteleostomi</taxon>
        <taxon>Mammalia</taxon>
        <taxon>Eutheria</taxon>
        <taxon>Laurasiatheria</taxon>
        <taxon>Eulipotyphla</taxon>
        <taxon>Erinaceidae</taxon>
        <taxon>Erinaceinae</taxon>
        <taxon>Erinaceus</taxon>
    </lineage>
</organism>
<feature type="transmembrane region" description="Helical" evidence="4">
    <location>
        <begin position="200"/>
        <end position="222"/>
    </location>
</feature>
<protein>
    <submittedName>
        <fullName evidence="8">CMRF35-like molecule 9 isoform X1</fullName>
    </submittedName>
</protein>
<evidence type="ECO:0000256" key="5">
    <source>
        <dbReference type="SAM" id="SignalP"/>
    </source>
</evidence>
<dbReference type="GeneID" id="103121329"/>
<dbReference type="PANTHER" id="PTHR11860:SF62">
    <property type="entry name" value="CMRF35-LIKE MOLECULE 9"/>
    <property type="match status" value="1"/>
</dbReference>
<evidence type="ECO:0000313" key="8">
    <source>
        <dbReference type="RefSeq" id="XP_060059406.1"/>
    </source>
</evidence>
<evidence type="ECO:0000256" key="1">
    <source>
        <dbReference type="ARBA" id="ARBA00004370"/>
    </source>
</evidence>
<evidence type="ECO:0000313" key="7">
    <source>
        <dbReference type="Proteomes" id="UP001652624"/>
    </source>
</evidence>
<keyword evidence="4" id="KW-1133">Transmembrane helix</keyword>
<dbReference type="SMART" id="SM00409">
    <property type="entry name" value="IG"/>
    <property type="match status" value="1"/>
</dbReference>
<reference evidence="8" key="1">
    <citation type="submission" date="2025-08" db="UniProtKB">
        <authorList>
            <consortium name="RefSeq"/>
        </authorList>
    </citation>
    <scope>IDENTIFICATION</scope>
</reference>
<keyword evidence="7" id="KW-1185">Reference proteome</keyword>
<accession>A0ABM3YEA7</accession>